<comment type="caution">
    <text evidence="3">The sequence shown here is derived from an EMBL/GenBank/DDBJ whole genome shotgun (WGS) entry which is preliminary data.</text>
</comment>
<sequence length="85" mass="8806">MRLDGVPSGRHSTGFDLHGLETPETRGDRFQDALAIAKDSGKKVKVHAGEMDGPASIHAAAATAGITQIGHGTSAIESPEVVNFL</sequence>
<protein>
    <recommendedName>
        <fullName evidence="2">Adenosine deaminase domain-containing protein</fullName>
    </recommendedName>
</protein>
<evidence type="ECO:0000259" key="2">
    <source>
        <dbReference type="Pfam" id="PF00962"/>
    </source>
</evidence>
<evidence type="ECO:0000313" key="3">
    <source>
        <dbReference type="EMBL" id="MBO0351359.1"/>
    </source>
</evidence>
<keyword evidence="4" id="KW-1185">Reference proteome</keyword>
<dbReference type="RefSeq" id="WP_207089799.1">
    <property type="nucleotide sequence ID" value="NZ_JAFLQW010000532.1"/>
</dbReference>
<accession>A0ABS3FW65</accession>
<dbReference type="Gene3D" id="3.20.20.140">
    <property type="entry name" value="Metal-dependent hydrolases"/>
    <property type="match status" value="1"/>
</dbReference>
<gene>
    <name evidence="3" type="ORF">J0895_20215</name>
</gene>
<name>A0ABS3FW65_9CYAN</name>
<organism evidence="3 4">
    <name type="scientific">Phormidium pseudopriestleyi FRX01</name>
    <dbReference type="NCBI Taxonomy" id="1759528"/>
    <lineage>
        <taxon>Bacteria</taxon>
        <taxon>Bacillati</taxon>
        <taxon>Cyanobacteriota</taxon>
        <taxon>Cyanophyceae</taxon>
        <taxon>Oscillatoriophycideae</taxon>
        <taxon>Oscillatoriales</taxon>
        <taxon>Oscillatoriaceae</taxon>
        <taxon>Phormidium</taxon>
    </lineage>
</organism>
<feature type="region of interest" description="Disordered" evidence="1">
    <location>
        <begin position="1"/>
        <end position="26"/>
    </location>
</feature>
<proteinExistence type="predicted"/>
<dbReference type="Proteomes" id="UP000664844">
    <property type="component" value="Unassembled WGS sequence"/>
</dbReference>
<dbReference type="SUPFAM" id="SSF51556">
    <property type="entry name" value="Metallo-dependent hydrolases"/>
    <property type="match status" value="1"/>
</dbReference>
<dbReference type="Pfam" id="PF00962">
    <property type="entry name" value="A_deaminase"/>
    <property type="match status" value="1"/>
</dbReference>
<evidence type="ECO:0000313" key="4">
    <source>
        <dbReference type="Proteomes" id="UP000664844"/>
    </source>
</evidence>
<dbReference type="InterPro" id="IPR032466">
    <property type="entry name" value="Metal_Hydrolase"/>
</dbReference>
<reference evidence="3 4" key="1">
    <citation type="submission" date="2021-03" db="EMBL/GenBank/DDBJ databases">
        <title>Metabolic Capacity of the Antarctic Cyanobacterium Phormidium pseudopriestleyi that Sustains Oxygenic Photosynthesis in the Presence of Hydrogen Sulfide.</title>
        <authorList>
            <person name="Lumian J.E."/>
            <person name="Jungblut A.D."/>
            <person name="Dillon M.L."/>
            <person name="Hawes I."/>
            <person name="Doran P.T."/>
            <person name="Mackey T.J."/>
            <person name="Dick G.J."/>
            <person name="Grettenberger C.L."/>
            <person name="Sumner D.Y."/>
        </authorList>
    </citation>
    <scope>NUCLEOTIDE SEQUENCE [LARGE SCALE GENOMIC DNA]</scope>
    <source>
        <strain evidence="3 4">FRX01</strain>
    </source>
</reference>
<dbReference type="InterPro" id="IPR001365">
    <property type="entry name" value="A_deaminase_dom"/>
</dbReference>
<evidence type="ECO:0000256" key="1">
    <source>
        <dbReference type="SAM" id="MobiDB-lite"/>
    </source>
</evidence>
<dbReference type="EMBL" id="JAFLQW010000532">
    <property type="protein sequence ID" value="MBO0351359.1"/>
    <property type="molecule type" value="Genomic_DNA"/>
</dbReference>
<feature type="domain" description="Adenosine deaminase" evidence="2">
    <location>
        <begin position="13"/>
        <end position="85"/>
    </location>
</feature>